<dbReference type="AlphaFoldDB" id="A0A8S0ZR97"/>
<name>A0A8S0ZR97_ARCPL</name>
<dbReference type="OrthoDB" id="7275516at2759"/>
<gene>
    <name evidence="2" type="ORF">APLA_LOCUS6322</name>
</gene>
<proteinExistence type="predicted"/>
<organism evidence="2 3">
    <name type="scientific">Arctia plantaginis</name>
    <name type="common">Wood tiger moth</name>
    <name type="synonym">Phalaena plantaginis</name>
    <dbReference type="NCBI Taxonomy" id="874455"/>
    <lineage>
        <taxon>Eukaryota</taxon>
        <taxon>Metazoa</taxon>
        <taxon>Ecdysozoa</taxon>
        <taxon>Arthropoda</taxon>
        <taxon>Hexapoda</taxon>
        <taxon>Insecta</taxon>
        <taxon>Pterygota</taxon>
        <taxon>Neoptera</taxon>
        <taxon>Endopterygota</taxon>
        <taxon>Lepidoptera</taxon>
        <taxon>Glossata</taxon>
        <taxon>Ditrysia</taxon>
        <taxon>Noctuoidea</taxon>
        <taxon>Erebidae</taxon>
        <taxon>Arctiinae</taxon>
        <taxon>Arctia</taxon>
    </lineage>
</organism>
<comment type="caution">
    <text evidence="2">The sequence shown here is derived from an EMBL/GenBank/DDBJ whole genome shotgun (WGS) entry which is preliminary data.</text>
</comment>
<reference evidence="2 3" key="1">
    <citation type="submission" date="2020-04" db="EMBL/GenBank/DDBJ databases">
        <authorList>
            <person name="Wallbank WR R."/>
            <person name="Pardo Diaz C."/>
            <person name="Kozak K."/>
            <person name="Martin S."/>
            <person name="Jiggins C."/>
            <person name="Moest M."/>
            <person name="Warren A I."/>
            <person name="Byers J.R.P. K."/>
            <person name="Montejo-Kovacevich G."/>
            <person name="Yen C E."/>
        </authorList>
    </citation>
    <scope>NUCLEOTIDE SEQUENCE [LARGE SCALE GENOMIC DNA]</scope>
</reference>
<keyword evidence="3" id="KW-1185">Reference proteome</keyword>
<sequence>MLSSSPFDYVHPSNGQDKSNDEDQVDTEPVRKECSFVIINKKNKETEITERVYISQVETMIMLVGSRTLEISTNAFTVNVPTVMNFAGRIISYTVLIIQYFYKKVFFQIK</sequence>
<feature type="region of interest" description="Disordered" evidence="1">
    <location>
        <begin position="1"/>
        <end position="28"/>
    </location>
</feature>
<evidence type="ECO:0000256" key="1">
    <source>
        <dbReference type="SAM" id="MobiDB-lite"/>
    </source>
</evidence>
<protein>
    <submittedName>
        <fullName evidence="2">Uncharacterized protein</fullName>
    </submittedName>
</protein>
<dbReference type="Proteomes" id="UP000494106">
    <property type="component" value="Unassembled WGS sequence"/>
</dbReference>
<dbReference type="EMBL" id="CADEBC010000485">
    <property type="protein sequence ID" value="CAB3235848.1"/>
    <property type="molecule type" value="Genomic_DNA"/>
</dbReference>
<evidence type="ECO:0000313" key="3">
    <source>
        <dbReference type="Proteomes" id="UP000494106"/>
    </source>
</evidence>
<accession>A0A8S0ZR97</accession>
<evidence type="ECO:0000313" key="2">
    <source>
        <dbReference type="EMBL" id="CAB3235848.1"/>
    </source>
</evidence>